<evidence type="ECO:0000256" key="1">
    <source>
        <dbReference type="SAM" id="MobiDB-lite"/>
    </source>
</evidence>
<accession>A0A1I8BAC5</accession>
<dbReference type="SMART" id="SM01371">
    <property type="entry name" value="TFIIA"/>
    <property type="match status" value="1"/>
</dbReference>
<name>A0A1I8BAC5_MELHA</name>
<dbReference type="GO" id="GO:0006367">
    <property type="term" value="P:transcription initiation at RNA polymerase II promoter"/>
    <property type="evidence" value="ECO:0007669"/>
    <property type="project" value="InterPro"/>
</dbReference>
<keyword evidence="2" id="KW-1185">Reference proteome</keyword>
<dbReference type="InterPro" id="IPR004855">
    <property type="entry name" value="TFIIA_asu/bsu"/>
</dbReference>
<feature type="region of interest" description="Disordered" evidence="1">
    <location>
        <begin position="288"/>
        <end position="352"/>
    </location>
</feature>
<dbReference type="GO" id="GO:0005672">
    <property type="term" value="C:transcription factor TFIIA complex"/>
    <property type="evidence" value="ECO:0007669"/>
    <property type="project" value="InterPro"/>
</dbReference>
<dbReference type="PANTHER" id="PTHR12694:SF8">
    <property type="entry name" value="TRANSCRIPTION INITIATION FACTOR IIA SUBUNIT 1"/>
    <property type="match status" value="1"/>
</dbReference>
<organism evidence="2 3">
    <name type="scientific">Meloidogyne hapla</name>
    <name type="common">Root-knot nematode worm</name>
    <dbReference type="NCBI Taxonomy" id="6305"/>
    <lineage>
        <taxon>Eukaryota</taxon>
        <taxon>Metazoa</taxon>
        <taxon>Ecdysozoa</taxon>
        <taxon>Nematoda</taxon>
        <taxon>Chromadorea</taxon>
        <taxon>Rhabditida</taxon>
        <taxon>Tylenchina</taxon>
        <taxon>Tylenchomorpha</taxon>
        <taxon>Tylenchoidea</taxon>
        <taxon>Meloidogynidae</taxon>
        <taxon>Meloidogyninae</taxon>
        <taxon>Meloidogyne</taxon>
    </lineage>
</organism>
<dbReference type="WBParaSite" id="MhA1_Contig1692.frz3.gene2">
    <property type="protein sequence ID" value="MhA1_Contig1692.frz3.gene2"/>
    <property type="gene ID" value="MhA1_Contig1692.frz3.gene2"/>
</dbReference>
<reference evidence="3" key="1">
    <citation type="submission" date="2016-11" db="UniProtKB">
        <authorList>
            <consortium name="WormBaseParasite"/>
        </authorList>
    </citation>
    <scope>IDENTIFICATION</scope>
</reference>
<dbReference type="Gene3D" id="1.10.287.100">
    <property type="match status" value="1"/>
</dbReference>
<proteinExistence type="predicted"/>
<dbReference type="SUPFAM" id="SSF47396">
    <property type="entry name" value="Transcription factor IIA (TFIIA), alpha-helical domain"/>
    <property type="match status" value="1"/>
</dbReference>
<evidence type="ECO:0000313" key="3">
    <source>
        <dbReference type="WBParaSite" id="MhA1_Contig1692.frz3.gene2"/>
    </source>
</evidence>
<feature type="compositionally biased region" description="Acidic residues" evidence="1">
    <location>
        <begin position="334"/>
        <end position="351"/>
    </location>
</feature>
<dbReference type="AlphaFoldDB" id="A0A1I8BAC5"/>
<sequence length="379" mass="44474">MSQLFDERIYRFPCGESFPRVSDNMDFNGLDHMHDLACRKRKRFIIYHRRNNYSRKLFTPPLGFYERLKKMLHNGYVKRLVFESFTFTDLFVEKFFEYLNLPFTHLDVVYIHFCSFRRISSESFHNLLDLLSSKQYFIDKSIHCLSKHVSKPLLDKHSIKLAEVFFFGSAFARNLHLRDDLFPIDNETFLNFTNTLSAYPNVSRKFFGIAQCRITSEFLRHYGKLVEQAQQNNLVSNRLDQQKKNFWLFKHEELYEGVINDVINQVRPAFSDDGVDIEILRHLKKSQTGTEISQLDGGGPTMTDSSSEEEEVESSETKEHLNVNEPDVSKNSGDEEEPPLNSDDDGDDENVETVFETDNIMNIHGKEFCFRRCNGEAEW</sequence>
<dbReference type="Proteomes" id="UP000095281">
    <property type="component" value="Unplaced"/>
</dbReference>
<dbReference type="PANTHER" id="PTHR12694">
    <property type="entry name" value="TRANSCRIPTION INITIATION FACTOR IIA SUBUNIT 1"/>
    <property type="match status" value="1"/>
</dbReference>
<protein>
    <submittedName>
        <fullName evidence="3">Uncharacterized protein</fullName>
    </submittedName>
</protein>
<evidence type="ECO:0000313" key="2">
    <source>
        <dbReference type="Proteomes" id="UP000095281"/>
    </source>
</evidence>